<evidence type="ECO:0000313" key="3">
    <source>
        <dbReference type="EMBL" id="TDL15910.1"/>
    </source>
</evidence>
<gene>
    <name evidence="3" type="ORF">BD410DRAFT_844805</name>
</gene>
<keyword evidence="4" id="KW-1185">Reference proteome</keyword>
<dbReference type="VEuPathDB" id="FungiDB:BD410DRAFT_844805"/>
<feature type="transmembrane region" description="Helical" evidence="2">
    <location>
        <begin position="382"/>
        <end position="402"/>
    </location>
</feature>
<sequence length="421" mass="46677">MADNHERWEAEEDDHQAANASVESACSDEDLNHSFNSVRRIERTNSIRIATLTSDCDDLRGELISATEGLDAEIKALRTTVNDVKRLADNINVDFTQMGAEMMSAKETTMERADRQGKVVLKSLSGINASLKQLLTIVQKIEADAPAPAPDPKALFGSKLAALQESHDANFETIVDLLAVIHGQMPHKEDLEELQTLLKQLMERMIYETDWCSDAPPQSMTSLSLGQEFVGLGRNVHPATSTPTPISPTLWDEGVVIVHSQSDHSCSSGSSGMEDVCETHSGIYEHGPNHVLLQDSSSRTARWDIYPGKDGWWGPAENGFTKVNGLERIRAVVNHFSNFEIVRQVGCNGRGICKYVVGAVLGAFGRLQNNLKASHQLRWERVVFFVFVVCICFVSCRSLFAYRYQAAAGERLAYLLDDYEM</sequence>
<keyword evidence="2" id="KW-1133">Transmembrane helix</keyword>
<accession>A0A4Y7PN62</accession>
<proteinExistence type="predicted"/>
<dbReference type="AlphaFoldDB" id="A0A4Y7PN62"/>
<evidence type="ECO:0000256" key="1">
    <source>
        <dbReference type="SAM" id="MobiDB-lite"/>
    </source>
</evidence>
<evidence type="ECO:0000256" key="2">
    <source>
        <dbReference type="SAM" id="Phobius"/>
    </source>
</evidence>
<name>A0A4Y7PN62_9AGAM</name>
<evidence type="ECO:0000313" key="4">
    <source>
        <dbReference type="Proteomes" id="UP000294933"/>
    </source>
</evidence>
<feature type="region of interest" description="Disordered" evidence="1">
    <location>
        <begin position="1"/>
        <end position="28"/>
    </location>
</feature>
<organism evidence="3 4">
    <name type="scientific">Rickenella mellea</name>
    <dbReference type="NCBI Taxonomy" id="50990"/>
    <lineage>
        <taxon>Eukaryota</taxon>
        <taxon>Fungi</taxon>
        <taxon>Dikarya</taxon>
        <taxon>Basidiomycota</taxon>
        <taxon>Agaricomycotina</taxon>
        <taxon>Agaricomycetes</taxon>
        <taxon>Hymenochaetales</taxon>
        <taxon>Rickenellaceae</taxon>
        <taxon>Rickenella</taxon>
    </lineage>
</organism>
<keyword evidence="2" id="KW-0472">Membrane</keyword>
<keyword evidence="2" id="KW-0812">Transmembrane</keyword>
<dbReference type="Proteomes" id="UP000294933">
    <property type="component" value="Unassembled WGS sequence"/>
</dbReference>
<dbReference type="EMBL" id="ML170257">
    <property type="protein sequence ID" value="TDL15910.1"/>
    <property type="molecule type" value="Genomic_DNA"/>
</dbReference>
<reference evidence="3 4" key="1">
    <citation type="submission" date="2018-06" db="EMBL/GenBank/DDBJ databases">
        <title>A transcriptomic atlas of mushroom development highlights an independent origin of complex multicellularity.</title>
        <authorList>
            <consortium name="DOE Joint Genome Institute"/>
            <person name="Krizsan K."/>
            <person name="Almasi E."/>
            <person name="Merenyi Z."/>
            <person name="Sahu N."/>
            <person name="Viragh M."/>
            <person name="Koszo T."/>
            <person name="Mondo S."/>
            <person name="Kiss B."/>
            <person name="Balint B."/>
            <person name="Kues U."/>
            <person name="Barry K."/>
            <person name="Hegedus J.C."/>
            <person name="Henrissat B."/>
            <person name="Johnson J."/>
            <person name="Lipzen A."/>
            <person name="Ohm R."/>
            <person name="Nagy I."/>
            <person name="Pangilinan J."/>
            <person name="Yan J."/>
            <person name="Xiong Y."/>
            <person name="Grigoriev I.V."/>
            <person name="Hibbett D.S."/>
            <person name="Nagy L.G."/>
        </authorList>
    </citation>
    <scope>NUCLEOTIDE SEQUENCE [LARGE SCALE GENOMIC DNA]</scope>
    <source>
        <strain evidence="3 4">SZMC22713</strain>
    </source>
</reference>
<protein>
    <submittedName>
        <fullName evidence="3">Uncharacterized protein</fullName>
    </submittedName>
</protein>